<protein>
    <submittedName>
        <fullName evidence="2">Uncharacterized protein</fullName>
    </submittedName>
</protein>
<sequence length="96" mass="10754">MFAGGILYWLCITVTVLAALFIALNWIMLLAFILRRDKGTFSFAPPFLCGVAGAGASLWVWPEQAVWIAVVFLLLDPSIALTLAWLAIKRWFKRPN</sequence>
<dbReference type="EMBL" id="JADFUA010000004">
    <property type="protein sequence ID" value="MBE9609433.1"/>
    <property type="molecule type" value="Genomic_DNA"/>
</dbReference>
<name>A0A8J7K8F4_9NEIS</name>
<keyword evidence="3" id="KW-1185">Reference proteome</keyword>
<proteinExistence type="predicted"/>
<feature type="transmembrane region" description="Helical" evidence="1">
    <location>
        <begin position="41"/>
        <end position="61"/>
    </location>
</feature>
<dbReference type="Gene3D" id="1.20.58.1610">
    <property type="entry name" value="NADH:ubiquinone/plastoquinone oxidoreductase, chain 3"/>
    <property type="match status" value="1"/>
</dbReference>
<gene>
    <name evidence="2" type="ORF">INR99_08720</name>
</gene>
<keyword evidence="1" id="KW-0472">Membrane</keyword>
<keyword evidence="1" id="KW-0812">Transmembrane</keyword>
<evidence type="ECO:0000313" key="2">
    <source>
        <dbReference type="EMBL" id="MBE9609433.1"/>
    </source>
</evidence>
<keyword evidence="1" id="KW-1133">Transmembrane helix</keyword>
<organism evidence="2 3">
    <name type="scientific">Chitinilyticum piscinae</name>
    <dbReference type="NCBI Taxonomy" id="2866724"/>
    <lineage>
        <taxon>Bacteria</taxon>
        <taxon>Pseudomonadati</taxon>
        <taxon>Pseudomonadota</taxon>
        <taxon>Betaproteobacteria</taxon>
        <taxon>Neisseriales</taxon>
        <taxon>Chitinibacteraceae</taxon>
        <taxon>Chitinilyticum</taxon>
    </lineage>
</organism>
<dbReference type="RefSeq" id="WP_194115959.1">
    <property type="nucleotide sequence ID" value="NZ_JADFUA010000004.1"/>
</dbReference>
<comment type="caution">
    <text evidence="2">The sequence shown here is derived from an EMBL/GenBank/DDBJ whole genome shotgun (WGS) entry which is preliminary data.</text>
</comment>
<dbReference type="InterPro" id="IPR038430">
    <property type="entry name" value="NDAH_ubi_oxred_su3_sf"/>
</dbReference>
<accession>A0A8J7K8F4</accession>
<evidence type="ECO:0000256" key="1">
    <source>
        <dbReference type="SAM" id="Phobius"/>
    </source>
</evidence>
<evidence type="ECO:0000313" key="3">
    <source>
        <dbReference type="Proteomes" id="UP000604481"/>
    </source>
</evidence>
<dbReference type="Proteomes" id="UP000604481">
    <property type="component" value="Unassembled WGS sequence"/>
</dbReference>
<dbReference type="AlphaFoldDB" id="A0A8J7K8F4"/>
<feature type="transmembrane region" description="Helical" evidence="1">
    <location>
        <begin position="67"/>
        <end position="88"/>
    </location>
</feature>
<reference evidence="2 3" key="1">
    <citation type="submission" date="2020-10" db="EMBL/GenBank/DDBJ databases">
        <title>The genome sequence of Chitinilyticum litopenaei 4Y14.</title>
        <authorList>
            <person name="Liu Y."/>
        </authorList>
    </citation>
    <scope>NUCLEOTIDE SEQUENCE [LARGE SCALE GENOMIC DNA]</scope>
    <source>
        <strain evidence="2 3">4Y14</strain>
    </source>
</reference>
<feature type="transmembrane region" description="Helical" evidence="1">
    <location>
        <begin position="6"/>
        <end position="34"/>
    </location>
</feature>